<dbReference type="EMBL" id="JBEWTB010000002">
    <property type="protein sequence ID" value="MET4757271.1"/>
    <property type="molecule type" value="Genomic_DNA"/>
</dbReference>
<keyword evidence="2" id="KW-0732">Signal</keyword>
<name>A0ABV2SHL4_9GAMM</name>
<dbReference type="Proteomes" id="UP001549366">
    <property type="component" value="Unassembled WGS sequence"/>
</dbReference>
<feature type="region of interest" description="Disordered" evidence="1">
    <location>
        <begin position="404"/>
        <end position="563"/>
    </location>
</feature>
<feature type="region of interest" description="Disordered" evidence="1">
    <location>
        <begin position="275"/>
        <end position="372"/>
    </location>
</feature>
<feature type="compositionally biased region" description="Acidic residues" evidence="1">
    <location>
        <begin position="439"/>
        <end position="448"/>
    </location>
</feature>
<feature type="signal peptide" evidence="2">
    <location>
        <begin position="1"/>
        <end position="19"/>
    </location>
</feature>
<gene>
    <name evidence="3" type="ORF">V5J35_002463</name>
</gene>
<sequence>MKYRTLPIVSLFATFPALAFDSGFGSVMPSGGLEFSTPEVGFIRKDTVLADSIADITTSRVMPELQQTQQVALPLNGISAQLFRYTNGKQSLSFKLSGEYGTVPPESGQQNASDYQSRLLKIAEPVANNKLKVLFDEVSSNFILSATTKTAYRIKVPSRVDRDDYPEGVLTGFTMLHRTSLKDMTSAWSCYENAGYFFYSTVICDDGSHLSWNKKEKLYVYQAADAAPFPSPPDFSFGWQQFGFDESWFLSDEYLLLTRKGEPVKISVIGEISSKEEPVDGNSSSKNEGSDSRESSAASSDTKQSPPSVTAEPKGSSYGSAGGNEPPRRPVKYEKKEPEEGVAPNKTRKKRITKVAKNSGVATYFPSNPSKRFELPYSAVGGRKPRLTIPMIQNDPHYPVARQYIQSVPDEMAPGTPPSERRSSLTDSNSDSESATSCDDSDQSDQSDQEQVFGTNDEDAILTNSKKSRIEKKQKRTHDQKDGKERKRKTKDDRSNKDGKNHHKGKNKNRINPQAQWEAEEYRGSECAEDSPDSISSEEGGSTDQQQSQPEGPEQMSSFLEYF</sequence>
<feature type="compositionally biased region" description="Polar residues" evidence="1">
    <location>
        <begin position="533"/>
        <end position="563"/>
    </location>
</feature>
<keyword evidence="4" id="KW-1185">Reference proteome</keyword>
<reference evidence="3 4" key="1">
    <citation type="submission" date="2024-06" db="EMBL/GenBank/DDBJ databases">
        <title>Genomic Encyclopedia of Type Strains, Phase V (KMG-V): Genome sequencing to study the core and pangenomes of soil and plant-associated prokaryotes.</title>
        <authorList>
            <person name="Whitman W."/>
        </authorList>
    </citation>
    <scope>NUCLEOTIDE SEQUENCE [LARGE SCALE GENOMIC DNA]</scope>
    <source>
        <strain evidence="3 4">NE40</strain>
    </source>
</reference>
<feature type="compositionally biased region" description="Basic and acidic residues" evidence="1">
    <location>
        <begin position="326"/>
        <end position="339"/>
    </location>
</feature>
<proteinExistence type="predicted"/>
<feature type="chain" id="PRO_5047301203" evidence="2">
    <location>
        <begin position="20"/>
        <end position="563"/>
    </location>
</feature>
<evidence type="ECO:0000313" key="3">
    <source>
        <dbReference type="EMBL" id="MET4757271.1"/>
    </source>
</evidence>
<accession>A0ABV2SHL4</accession>
<comment type="caution">
    <text evidence="3">The sequence shown here is derived from an EMBL/GenBank/DDBJ whole genome shotgun (WGS) entry which is preliminary data.</text>
</comment>
<feature type="compositionally biased region" description="Basic and acidic residues" evidence="1">
    <location>
        <begin position="477"/>
        <end position="499"/>
    </location>
</feature>
<feature type="compositionally biased region" description="Basic residues" evidence="1">
    <location>
        <begin position="500"/>
        <end position="509"/>
    </location>
</feature>
<dbReference type="RefSeq" id="WP_354007439.1">
    <property type="nucleotide sequence ID" value="NZ_JBEWTA010000001.1"/>
</dbReference>
<feature type="compositionally biased region" description="Basic residues" evidence="1">
    <location>
        <begin position="466"/>
        <end position="476"/>
    </location>
</feature>
<feature type="compositionally biased region" description="Low complexity" evidence="1">
    <location>
        <begin position="425"/>
        <end position="434"/>
    </location>
</feature>
<evidence type="ECO:0000313" key="4">
    <source>
        <dbReference type="Proteomes" id="UP001549366"/>
    </source>
</evidence>
<evidence type="ECO:0000256" key="2">
    <source>
        <dbReference type="SAM" id="SignalP"/>
    </source>
</evidence>
<organism evidence="3 4">
    <name type="scientific">Endozoicomonas lisbonensis</name>
    <dbReference type="NCBI Taxonomy" id="3120522"/>
    <lineage>
        <taxon>Bacteria</taxon>
        <taxon>Pseudomonadati</taxon>
        <taxon>Pseudomonadota</taxon>
        <taxon>Gammaproteobacteria</taxon>
        <taxon>Oceanospirillales</taxon>
        <taxon>Endozoicomonadaceae</taxon>
        <taxon>Endozoicomonas</taxon>
    </lineage>
</organism>
<protein>
    <submittedName>
        <fullName evidence="3">Uncharacterized protein</fullName>
    </submittedName>
</protein>
<evidence type="ECO:0000256" key="1">
    <source>
        <dbReference type="SAM" id="MobiDB-lite"/>
    </source>
</evidence>